<evidence type="ECO:0000313" key="3">
    <source>
        <dbReference type="EMBL" id="AWN20085.1"/>
    </source>
</evidence>
<keyword evidence="4" id="KW-1185">Reference proteome</keyword>
<accession>A0ABM6W3B3</accession>
<proteinExistence type="inferred from homology"/>
<feature type="transmembrane region" description="Helical" evidence="2">
    <location>
        <begin position="6"/>
        <end position="26"/>
    </location>
</feature>
<dbReference type="InterPro" id="IPR006998">
    <property type="entry name" value="DltD"/>
</dbReference>
<keyword evidence="1 2" id="KW-0472">Membrane</keyword>
<dbReference type="PIRSF" id="PIRSF021438">
    <property type="entry name" value="DltD"/>
    <property type="match status" value="1"/>
</dbReference>
<dbReference type="EMBL" id="CP029490">
    <property type="protein sequence ID" value="AWN20085.1"/>
    <property type="molecule type" value="Genomic_DNA"/>
</dbReference>
<dbReference type="Pfam" id="PF04914">
    <property type="entry name" value="DltD"/>
    <property type="match status" value="1"/>
</dbReference>
<gene>
    <name evidence="3" type="primary">dltD</name>
    <name evidence="3" type="ORF">DK182_01435</name>
</gene>
<dbReference type="PANTHER" id="PTHR40039">
    <property type="entry name" value="PROTEIN DLTD"/>
    <property type="match status" value="1"/>
</dbReference>
<keyword evidence="2" id="KW-1133">Transmembrane helix</keyword>
<keyword evidence="1" id="KW-1003">Cell membrane</keyword>
<organism evidence="3 4">
    <name type="scientific">Streptococcus sobrinus</name>
    <dbReference type="NCBI Taxonomy" id="1310"/>
    <lineage>
        <taxon>Bacteria</taxon>
        <taxon>Bacillati</taxon>
        <taxon>Bacillota</taxon>
        <taxon>Bacilli</taxon>
        <taxon>Lactobacillales</taxon>
        <taxon>Streptococcaceae</taxon>
        <taxon>Streptococcus</taxon>
    </lineage>
</organism>
<dbReference type="RefSeq" id="WP_002962088.1">
    <property type="nucleotide sequence ID" value="NZ_CP029490.1"/>
</dbReference>
<dbReference type="InterPro" id="IPR023896">
    <property type="entry name" value="LTA_DltD"/>
</dbReference>
<dbReference type="PANTHER" id="PTHR40039:SF1">
    <property type="entry name" value="PROTEIN DLTD"/>
    <property type="match status" value="1"/>
</dbReference>
<evidence type="ECO:0000256" key="2">
    <source>
        <dbReference type="SAM" id="Phobius"/>
    </source>
</evidence>
<comment type="pathway">
    <text evidence="1">Cell wall biogenesis; lipoteichoic acid biosynthesis.</text>
</comment>
<keyword evidence="2" id="KW-0812">Transmembrane</keyword>
<protein>
    <recommendedName>
        <fullName evidence="1">Protein DltD</fullName>
    </recommendedName>
</protein>
<reference evidence="3 4" key="1">
    <citation type="submission" date="2018-05" db="EMBL/GenBank/DDBJ databases">
        <title>Complete genome sequences of Streptococcus sobrinus.</title>
        <authorList>
            <person name="Sales M."/>
            <person name="Jensen P.A."/>
        </authorList>
    </citation>
    <scope>NUCLEOTIDE SEQUENCE [LARGE SCALE GENOMIC DNA]</scope>
    <source>
        <strain evidence="3 4">SL1</strain>
    </source>
</reference>
<sequence length="423" mass="48344">MLKRLWQVFGPLVCALVLVVGLIGLYPSKGGHSFKAEKDDAVALTKISFKSRSKKVRALSDPNHRFVPFFGSSEWSRMDAMHPSVLAEAYNRGYTPYLLGQRGAASLTQYFGIQQIIPQMTNEQAVYVISPQWFVKTGANPAAFQSFFSSDQMVRFLRSQRGTTYDRYAAKRFLKLYPEASMAEMMEKVAKGQELSKADRGRLKVMQKVLEKEDNFYSQFAVSSRNYDGKITKKAAKLPKNFSYDTLSNRADKLAAKATDNNPFSVSNSFFNTRLKGNYKALKGSQKKFNYTESPEFNDLQLVLNQFAQMDTDILFIIPPVNKKWSDYTGLDTKKYQESVAKIKYQLQSQGFTHIADLSKDGDRPYFMQDTIHLGWNGWLAADKYINPFLTKKQAKPNYQINDDFLSQDWANYTGQPEDFKVQ</sequence>
<name>A0ABM6W3B3_9STRE</name>
<comment type="similarity">
    <text evidence="1">Belongs to the DltD family.</text>
</comment>
<dbReference type="Proteomes" id="UP000245369">
    <property type="component" value="Chromosome"/>
</dbReference>
<dbReference type="GeneID" id="93923182"/>
<evidence type="ECO:0000256" key="1">
    <source>
        <dbReference type="PIRNR" id="PIRNR021438"/>
    </source>
</evidence>
<dbReference type="NCBIfam" id="TIGR04092">
    <property type="entry name" value="LTA_DltD"/>
    <property type="match status" value="1"/>
</dbReference>
<evidence type="ECO:0000313" key="4">
    <source>
        <dbReference type="Proteomes" id="UP000245369"/>
    </source>
</evidence>